<dbReference type="Proteomes" id="UP000011280">
    <property type="component" value="Chromosome"/>
</dbReference>
<protein>
    <recommendedName>
        <fullName evidence="1">BTB domain-containing protein</fullName>
    </recommendedName>
</protein>
<dbReference type="InterPro" id="IPR027417">
    <property type="entry name" value="P-loop_NTPase"/>
</dbReference>
<evidence type="ECO:0000313" key="2">
    <source>
        <dbReference type="EMBL" id="AGE73336.1"/>
    </source>
</evidence>
<feature type="domain" description="BTB" evidence="1">
    <location>
        <begin position="168"/>
        <end position="237"/>
    </location>
</feature>
<dbReference type="AlphaFoldDB" id="M1J242"/>
<dbReference type="PANTHER" id="PTHR30121">
    <property type="entry name" value="UNCHARACTERIZED PROTEIN YJGR-RELATED"/>
    <property type="match status" value="1"/>
</dbReference>
<dbReference type="EMBL" id="CP002818">
    <property type="protein sequence ID" value="AGE73336.1"/>
    <property type="molecule type" value="Genomic_DNA"/>
</dbReference>
<name>M1J242_9CREN</name>
<dbReference type="InterPro" id="IPR000210">
    <property type="entry name" value="BTB/POZ_dom"/>
</dbReference>
<dbReference type="PROSITE" id="PS50097">
    <property type="entry name" value="BTB"/>
    <property type="match status" value="1"/>
</dbReference>
<dbReference type="InterPro" id="IPR002789">
    <property type="entry name" value="HerA_central"/>
</dbReference>
<dbReference type="HOGENOM" id="CLU_453183_0_0_2"/>
<organism evidence="3">
    <name type="scientific">Sulfolobus acidocaldarius Ron12/I</name>
    <dbReference type="NCBI Taxonomy" id="1028567"/>
    <lineage>
        <taxon>Archaea</taxon>
        <taxon>Thermoproteota</taxon>
        <taxon>Thermoprotei</taxon>
        <taxon>Sulfolobales</taxon>
        <taxon>Sulfolobaceae</taxon>
        <taxon>Sulfolobus</taxon>
    </lineage>
</organism>
<dbReference type="Pfam" id="PF01935">
    <property type="entry name" value="DUF87"/>
    <property type="match status" value="1"/>
</dbReference>
<evidence type="ECO:0000259" key="1">
    <source>
        <dbReference type="PROSITE" id="PS50097"/>
    </source>
</evidence>
<dbReference type="Gene3D" id="3.40.50.300">
    <property type="entry name" value="P-loop containing nucleotide triphosphate hydrolases"/>
    <property type="match status" value="2"/>
</dbReference>
<dbReference type="GeneID" id="14551634"/>
<accession>M1J242</accession>
<dbReference type="PANTHER" id="PTHR30121:SF1">
    <property type="entry name" value="AAA+ ATPASE DOMAIN-CONTAINING PROTEIN"/>
    <property type="match status" value="1"/>
</dbReference>
<dbReference type="RefSeq" id="WP_015385849.1">
    <property type="nucleotide sequence ID" value="NC_020247.1"/>
</dbReference>
<sequence length="551" mass="61718">MMDSLRSLISKADEKAVNLSSDGKIIGRVTRFSHVKIAEEPAIAIDIPFENYLEKPIERGEFIGIVSIIPGSVVLGAVDQIARADALASLGIRTVRYSEDPSTMITPTTIIFSPLGEIKSNGQISPNVSAIDPQSPVFLPKPDLIEKVINIPSEGLEVGEVTTFSRQTDVRLRLEENILRSHVLLIGTTGSGKTTFLKTIFFSNYKNKKSTIVLDRQGDFVRFLIKQFKEGTVIVPLTVKAMEEYGSFENLVQDRYCGENTWQGDDNSIVCEPEQGRLISFYPFSLRFKDIFRQLPDSFPYLSDYARASWSSVVRACEKLTEVSSTSPSFYKMLESCLGRANINTQTSGNIQRSLSALIEYGILDIPNTITGSELIDLLKSSQNVVIDLSIVLETLFLVEPISVISYNILDIIYNYKDKMYKMRKKGVNDSNDIPQTLLLIDEAHEMFPQISQEVSKATVEKLINKILRFGRQRNLGVILATHSPKDLNSLVIQQTNTKFIFRNDRTVLRDLGLTEFTDLLESAPAGYCLVKSSFFNSSSFFAKVYVLEVK</sequence>
<dbReference type="PATRIC" id="fig|1028567.7.peg.1084"/>
<evidence type="ECO:0000313" key="3">
    <source>
        <dbReference type="Proteomes" id="UP000011280"/>
    </source>
</evidence>
<dbReference type="SMART" id="SM00382">
    <property type="entry name" value="AAA"/>
    <property type="match status" value="1"/>
</dbReference>
<proteinExistence type="predicted"/>
<dbReference type="SUPFAM" id="SSF52540">
    <property type="entry name" value="P-loop containing nucleoside triphosphate hydrolases"/>
    <property type="match status" value="1"/>
</dbReference>
<reference evidence="2 3" key="1">
    <citation type="journal article" date="2012" name="ISME J.">
        <title>Genomic evidence of rapid, global-scale gene flow in a Sulfolobus species.</title>
        <authorList>
            <person name="Mao D."/>
            <person name="Grogan D."/>
        </authorList>
    </citation>
    <scope>NUCLEOTIDE SEQUENCE [LARGE SCALE GENOMIC DNA]</scope>
    <source>
        <strain evidence="2 3">Ron12/I</strain>
    </source>
</reference>
<dbReference type="KEGG" id="sacr:SacRon12I_05480"/>
<dbReference type="InterPro" id="IPR003593">
    <property type="entry name" value="AAA+_ATPase"/>
</dbReference>
<dbReference type="InterPro" id="IPR051162">
    <property type="entry name" value="T4SS_component"/>
</dbReference>
<gene>
    <name evidence="2" type="ORF">SacRon12I_05480</name>
</gene>